<evidence type="ECO:0000256" key="4">
    <source>
        <dbReference type="ARBA" id="ARBA00022679"/>
    </source>
</evidence>
<gene>
    <name evidence="12" type="ORF">SAMN05216537_103181</name>
</gene>
<dbReference type="RefSeq" id="WP_103952361.1">
    <property type="nucleotide sequence ID" value="NZ_FNUL01000003.1"/>
</dbReference>
<keyword evidence="3 10" id="KW-0285">Flavoprotein</keyword>
<dbReference type="PIRSF" id="PIRSF006268">
    <property type="entry name" value="ApbE"/>
    <property type="match status" value="1"/>
</dbReference>
<feature type="binding site" evidence="11">
    <location>
        <position position="308"/>
    </location>
    <ligand>
        <name>Mg(2+)</name>
        <dbReference type="ChEBI" id="CHEBI:18420"/>
    </ligand>
</feature>
<feature type="binding site" evidence="11">
    <location>
        <position position="312"/>
    </location>
    <ligand>
        <name>Mg(2+)</name>
        <dbReference type="ChEBI" id="CHEBI:18420"/>
    </ligand>
</feature>
<comment type="catalytic activity">
    <reaction evidence="9 10">
        <text>L-threonyl-[protein] + FAD = FMN-L-threonyl-[protein] + AMP + H(+)</text>
        <dbReference type="Rhea" id="RHEA:36847"/>
        <dbReference type="Rhea" id="RHEA-COMP:11060"/>
        <dbReference type="Rhea" id="RHEA-COMP:11061"/>
        <dbReference type="ChEBI" id="CHEBI:15378"/>
        <dbReference type="ChEBI" id="CHEBI:30013"/>
        <dbReference type="ChEBI" id="CHEBI:57692"/>
        <dbReference type="ChEBI" id="CHEBI:74257"/>
        <dbReference type="ChEBI" id="CHEBI:456215"/>
        <dbReference type="EC" id="2.7.1.180"/>
    </reaction>
</comment>
<evidence type="ECO:0000256" key="11">
    <source>
        <dbReference type="PIRSR" id="PIRSR006268-2"/>
    </source>
</evidence>
<keyword evidence="5 10" id="KW-0479">Metal-binding</keyword>
<dbReference type="InterPro" id="IPR024932">
    <property type="entry name" value="ApbE"/>
</dbReference>
<evidence type="ECO:0000313" key="12">
    <source>
        <dbReference type="EMBL" id="SEF55162.1"/>
    </source>
</evidence>
<dbReference type="PANTHER" id="PTHR30040">
    <property type="entry name" value="THIAMINE BIOSYNTHESIS LIPOPROTEIN APBE"/>
    <property type="match status" value="1"/>
</dbReference>
<organism evidence="12 13">
    <name type="scientific">Lachnospira multipara</name>
    <dbReference type="NCBI Taxonomy" id="28051"/>
    <lineage>
        <taxon>Bacteria</taxon>
        <taxon>Bacillati</taxon>
        <taxon>Bacillota</taxon>
        <taxon>Clostridia</taxon>
        <taxon>Lachnospirales</taxon>
        <taxon>Lachnospiraceae</taxon>
        <taxon>Lachnospira</taxon>
    </lineage>
</organism>
<evidence type="ECO:0000256" key="9">
    <source>
        <dbReference type="ARBA" id="ARBA00048540"/>
    </source>
</evidence>
<evidence type="ECO:0000313" key="13">
    <source>
        <dbReference type="Proteomes" id="UP000236726"/>
    </source>
</evidence>
<evidence type="ECO:0000256" key="3">
    <source>
        <dbReference type="ARBA" id="ARBA00022630"/>
    </source>
</evidence>
<keyword evidence="6 10" id="KW-0274">FAD</keyword>
<dbReference type="PANTHER" id="PTHR30040:SF2">
    <property type="entry name" value="FAD:PROTEIN FMN TRANSFERASE"/>
    <property type="match status" value="1"/>
</dbReference>
<evidence type="ECO:0000256" key="10">
    <source>
        <dbReference type="PIRNR" id="PIRNR006268"/>
    </source>
</evidence>
<sequence length="358" mass="38233">MFTLSEILKRNYKRLGSLLLVLLVFAINLTACANSKTSSSTGTESASLSELHFDTIMSISLYGSDKAALTEIINEAYDEVDRLESIFSAQLETSELYSINQGIAKGQTSFVISKELTEVIDYALKVNEESNGALDITIGNLINLWGIGTDHEKLPTDDEIATALVGTGCEYLSLNKETNTLTVSSENVQLDLGAIAKGYAADLVKELILAKDSSVVGLLDFGGNIMTIGSKPDGSNWKVGITDPLDSTSVYGGVSVSDLCVVTSGNYERYFEKNGVRYHHILDAASGYPADKGIISSSIIGASSIECDALSTACYCLGVEDALALINSLDGVECVLIDNDGNYYTSDGIGDYNFTKAE</sequence>
<keyword evidence="12" id="KW-0449">Lipoprotein</keyword>
<dbReference type="GO" id="GO:0046872">
    <property type="term" value="F:metal ion binding"/>
    <property type="evidence" value="ECO:0007669"/>
    <property type="project" value="UniProtKB-UniRule"/>
</dbReference>
<proteinExistence type="inferred from homology"/>
<keyword evidence="4 10" id="KW-0808">Transferase</keyword>
<evidence type="ECO:0000256" key="5">
    <source>
        <dbReference type="ARBA" id="ARBA00022723"/>
    </source>
</evidence>
<dbReference type="EC" id="2.7.1.180" evidence="1 10"/>
<dbReference type="AlphaFoldDB" id="A0A1H5SX17"/>
<dbReference type="Gene3D" id="3.10.520.10">
    <property type="entry name" value="ApbE-like domains"/>
    <property type="match status" value="1"/>
</dbReference>
<comment type="cofactor">
    <cofactor evidence="11">
        <name>Mg(2+)</name>
        <dbReference type="ChEBI" id="CHEBI:18420"/>
    </cofactor>
    <cofactor evidence="11">
        <name>Mn(2+)</name>
        <dbReference type="ChEBI" id="CHEBI:29035"/>
    </cofactor>
    <text evidence="11">Magnesium. Can also use manganese.</text>
</comment>
<dbReference type="Proteomes" id="UP000236726">
    <property type="component" value="Unassembled WGS sequence"/>
</dbReference>
<keyword evidence="13" id="KW-1185">Reference proteome</keyword>
<dbReference type="Pfam" id="PF02424">
    <property type="entry name" value="ApbE"/>
    <property type="match status" value="1"/>
</dbReference>
<dbReference type="GO" id="GO:0016740">
    <property type="term" value="F:transferase activity"/>
    <property type="evidence" value="ECO:0007669"/>
    <property type="project" value="UniProtKB-UniRule"/>
</dbReference>
<name>A0A1H5SX17_9FIRM</name>
<dbReference type="InterPro" id="IPR003374">
    <property type="entry name" value="ApbE-like_sf"/>
</dbReference>
<keyword evidence="7 10" id="KW-0460">Magnesium</keyword>
<evidence type="ECO:0000256" key="8">
    <source>
        <dbReference type="ARBA" id="ARBA00031306"/>
    </source>
</evidence>
<reference evidence="12 13" key="1">
    <citation type="submission" date="2016-10" db="EMBL/GenBank/DDBJ databases">
        <authorList>
            <person name="de Groot N.N."/>
        </authorList>
    </citation>
    <scope>NUCLEOTIDE SEQUENCE [LARGE SCALE GENOMIC DNA]</scope>
    <source>
        <strain evidence="12 13">D15d</strain>
    </source>
</reference>
<protein>
    <recommendedName>
        <fullName evidence="2 10">FAD:protein FMN transferase</fullName>
        <ecNumber evidence="1 10">2.7.1.180</ecNumber>
    </recommendedName>
    <alternativeName>
        <fullName evidence="8 10">Flavin transferase</fullName>
    </alternativeName>
</protein>
<accession>A0A1H5SX17</accession>
<evidence type="ECO:0000256" key="1">
    <source>
        <dbReference type="ARBA" id="ARBA00011955"/>
    </source>
</evidence>
<evidence type="ECO:0000256" key="7">
    <source>
        <dbReference type="ARBA" id="ARBA00022842"/>
    </source>
</evidence>
<feature type="binding site" evidence="11">
    <location>
        <position position="194"/>
    </location>
    <ligand>
        <name>Mg(2+)</name>
        <dbReference type="ChEBI" id="CHEBI:18420"/>
    </ligand>
</feature>
<dbReference type="EMBL" id="FNUL01000003">
    <property type="protein sequence ID" value="SEF55162.1"/>
    <property type="molecule type" value="Genomic_DNA"/>
</dbReference>
<evidence type="ECO:0000256" key="6">
    <source>
        <dbReference type="ARBA" id="ARBA00022827"/>
    </source>
</evidence>
<evidence type="ECO:0000256" key="2">
    <source>
        <dbReference type="ARBA" id="ARBA00016337"/>
    </source>
</evidence>
<comment type="similarity">
    <text evidence="10">Belongs to the ApbE family.</text>
</comment>
<dbReference type="SUPFAM" id="SSF143631">
    <property type="entry name" value="ApbE-like"/>
    <property type="match status" value="1"/>
</dbReference>